<evidence type="ECO:0000259" key="11">
    <source>
        <dbReference type="PROSITE" id="PS50157"/>
    </source>
</evidence>
<dbReference type="GO" id="GO:0000978">
    <property type="term" value="F:RNA polymerase II cis-regulatory region sequence-specific DNA binding"/>
    <property type="evidence" value="ECO:0007669"/>
    <property type="project" value="TreeGrafter"/>
</dbReference>
<evidence type="ECO:0000256" key="7">
    <source>
        <dbReference type="ARBA" id="ARBA00023125"/>
    </source>
</evidence>
<keyword evidence="7" id="KW-0238">DNA-binding</keyword>
<dbReference type="GO" id="GO:0000981">
    <property type="term" value="F:DNA-binding transcription factor activity, RNA polymerase II-specific"/>
    <property type="evidence" value="ECO:0007669"/>
    <property type="project" value="TreeGrafter"/>
</dbReference>
<evidence type="ECO:0000313" key="12">
    <source>
        <dbReference type="EMBL" id="NXC28084.1"/>
    </source>
</evidence>
<keyword evidence="13" id="KW-1185">Reference proteome</keyword>
<evidence type="ECO:0000256" key="8">
    <source>
        <dbReference type="ARBA" id="ARBA00023163"/>
    </source>
</evidence>
<keyword evidence="2" id="KW-0479">Metal-binding</keyword>
<protein>
    <submittedName>
        <fullName evidence="12">ZSCA2 protein</fullName>
    </submittedName>
</protein>
<evidence type="ECO:0000256" key="9">
    <source>
        <dbReference type="ARBA" id="ARBA00023242"/>
    </source>
</evidence>
<dbReference type="SUPFAM" id="SSF57667">
    <property type="entry name" value="beta-beta-alpha zinc fingers"/>
    <property type="match status" value="1"/>
</dbReference>
<comment type="caution">
    <text evidence="12">The sequence shown here is derived from an EMBL/GenBank/DDBJ whole genome shotgun (WGS) entry which is preliminary data.</text>
</comment>
<dbReference type="PROSITE" id="PS50157">
    <property type="entry name" value="ZINC_FINGER_C2H2_2"/>
    <property type="match status" value="1"/>
</dbReference>
<organism evidence="12 13">
    <name type="scientific">Campylorhamphus procurvoides</name>
    <dbReference type="NCBI Taxonomy" id="190295"/>
    <lineage>
        <taxon>Eukaryota</taxon>
        <taxon>Metazoa</taxon>
        <taxon>Chordata</taxon>
        <taxon>Craniata</taxon>
        <taxon>Vertebrata</taxon>
        <taxon>Euteleostomi</taxon>
        <taxon>Archelosauria</taxon>
        <taxon>Archosauria</taxon>
        <taxon>Dinosauria</taxon>
        <taxon>Saurischia</taxon>
        <taxon>Theropoda</taxon>
        <taxon>Coelurosauria</taxon>
        <taxon>Aves</taxon>
        <taxon>Neognathae</taxon>
        <taxon>Neoaves</taxon>
        <taxon>Telluraves</taxon>
        <taxon>Australaves</taxon>
        <taxon>Passeriformes</taxon>
        <taxon>Dendrocolaptidae</taxon>
        <taxon>Campylorhamphus</taxon>
    </lineage>
</organism>
<gene>
    <name evidence="12" type="primary">Zscan2</name>
    <name evidence="12" type="ORF">CAMPRO_R00021</name>
</gene>
<dbReference type="Pfam" id="PF00096">
    <property type="entry name" value="zf-C2H2"/>
    <property type="match status" value="1"/>
</dbReference>
<evidence type="ECO:0000256" key="4">
    <source>
        <dbReference type="ARBA" id="ARBA00022771"/>
    </source>
</evidence>
<dbReference type="GO" id="GO:0008270">
    <property type="term" value="F:zinc ion binding"/>
    <property type="evidence" value="ECO:0007669"/>
    <property type="project" value="UniProtKB-KW"/>
</dbReference>
<comment type="subcellular location">
    <subcellularLocation>
        <location evidence="1">Nucleus</location>
    </subcellularLocation>
</comment>
<dbReference type="InterPro" id="IPR036236">
    <property type="entry name" value="Znf_C2H2_sf"/>
</dbReference>
<dbReference type="InterPro" id="IPR013087">
    <property type="entry name" value="Znf_C2H2_type"/>
</dbReference>
<evidence type="ECO:0000256" key="6">
    <source>
        <dbReference type="ARBA" id="ARBA00023015"/>
    </source>
</evidence>
<feature type="domain" description="C2H2-type" evidence="11">
    <location>
        <begin position="21"/>
        <end position="48"/>
    </location>
</feature>
<evidence type="ECO:0000256" key="5">
    <source>
        <dbReference type="ARBA" id="ARBA00022833"/>
    </source>
</evidence>
<proteinExistence type="predicted"/>
<dbReference type="PROSITE" id="PS00028">
    <property type="entry name" value="ZINC_FINGER_C2H2_1"/>
    <property type="match status" value="1"/>
</dbReference>
<keyword evidence="8" id="KW-0804">Transcription</keyword>
<keyword evidence="4 10" id="KW-0863">Zinc-finger</keyword>
<dbReference type="PANTHER" id="PTHR23226:SF416">
    <property type="entry name" value="FI01424P"/>
    <property type="match status" value="1"/>
</dbReference>
<keyword evidence="5" id="KW-0862">Zinc</keyword>
<reference evidence="12" key="1">
    <citation type="submission" date="2019-09" db="EMBL/GenBank/DDBJ databases">
        <title>Bird 10,000 Genomes (B10K) Project - Family phase.</title>
        <authorList>
            <person name="Zhang G."/>
        </authorList>
    </citation>
    <scope>NUCLEOTIDE SEQUENCE</scope>
    <source>
        <strain evidence="12">B10K-DU-001-09</strain>
        <tissue evidence="12">Muscle</tissue>
    </source>
</reference>
<sequence>SFSQTSDLVACKQLQTTERPYRCLECGKSFSKSSNLLTHLHIHTGELPYTCRECGK</sequence>
<dbReference type="AlphaFoldDB" id="A0A851MLJ1"/>
<dbReference type="OrthoDB" id="9439903at2759"/>
<dbReference type="FunFam" id="3.30.160.60:FF:000030">
    <property type="entry name" value="Zinc finger protein 628"/>
    <property type="match status" value="1"/>
</dbReference>
<name>A0A851MLJ1_9DEND</name>
<feature type="non-terminal residue" evidence="12">
    <location>
        <position position="56"/>
    </location>
</feature>
<evidence type="ECO:0000256" key="2">
    <source>
        <dbReference type="ARBA" id="ARBA00022723"/>
    </source>
</evidence>
<dbReference type="PANTHER" id="PTHR23226">
    <property type="entry name" value="ZINC FINGER AND SCAN DOMAIN-CONTAINING"/>
    <property type="match status" value="1"/>
</dbReference>
<dbReference type="EMBL" id="WBMV01003254">
    <property type="protein sequence ID" value="NXC28084.1"/>
    <property type="molecule type" value="Genomic_DNA"/>
</dbReference>
<dbReference type="GO" id="GO:0005634">
    <property type="term" value="C:nucleus"/>
    <property type="evidence" value="ECO:0007669"/>
    <property type="project" value="UniProtKB-SubCell"/>
</dbReference>
<keyword evidence="9" id="KW-0539">Nucleus</keyword>
<evidence type="ECO:0000256" key="1">
    <source>
        <dbReference type="ARBA" id="ARBA00004123"/>
    </source>
</evidence>
<accession>A0A851MLJ1</accession>
<dbReference type="Proteomes" id="UP000614027">
    <property type="component" value="Unassembled WGS sequence"/>
</dbReference>
<evidence type="ECO:0000256" key="3">
    <source>
        <dbReference type="ARBA" id="ARBA00022737"/>
    </source>
</evidence>
<keyword evidence="6" id="KW-0805">Transcription regulation</keyword>
<keyword evidence="3" id="KW-0677">Repeat</keyword>
<evidence type="ECO:0000313" key="13">
    <source>
        <dbReference type="Proteomes" id="UP000614027"/>
    </source>
</evidence>
<feature type="non-terminal residue" evidence="12">
    <location>
        <position position="1"/>
    </location>
</feature>
<evidence type="ECO:0000256" key="10">
    <source>
        <dbReference type="PROSITE-ProRule" id="PRU00042"/>
    </source>
</evidence>
<dbReference type="Gene3D" id="3.30.160.60">
    <property type="entry name" value="Classic Zinc Finger"/>
    <property type="match status" value="1"/>
</dbReference>
<dbReference type="SMART" id="SM00355">
    <property type="entry name" value="ZnF_C2H2"/>
    <property type="match status" value="1"/>
</dbReference>